<dbReference type="GO" id="GO:0046872">
    <property type="term" value="F:metal ion binding"/>
    <property type="evidence" value="ECO:0007669"/>
    <property type="project" value="UniProtKB-KW"/>
</dbReference>
<sequence>MADIRVLATDLEFPEGPVVMPDGSVVLVEIRGKRLTRVYPDGRKEVVAQIPGGPNGAALGPDGKMYICNNGGFSWIPTGKMIMPGPQPDDYQGGSIQRVDLQSGKVETVVDKCGEHALRGPNDLVFDKHGGLWFSDLGKRRAREMDVGGFYYVRPGMKEVVEAVHGVLPANGIGLSPDEKTVYIAETPTARLWAYEISEPGTIKPRDVIYRGERGKPIAGLGGYQMFDSMAVEANGNVCVATLVSGCISVIAPDGSLVEQVPTGDRVTTNIAFGGPELKTAYITLSGKGELIAMDWARPGLALNFLNK</sequence>
<dbReference type="PANTHER" id="PTHR47572:SF5">
    <property type="entry name" value="BLR2277 PROTEIN"/>
    <property type="match status" value="1"/>
</dbReference>
<dbReference type="Pfam" id="PF08450">
    <property type="entry name" value="SGL"/>
    <property type="match status" value="1"/>
</dbReference>
<evidence type="ECO:0000259" key="3">
    <source>
        <dbReference type="Pfam" id="PF08450"/>
    </source>
</evidence>
<protein>
    <submittedName>
        <fullName evidence="4">Gluconolaconase</fullName>
    </submittedName>
</protein>
<dbReference type="EMBL" id="LLYA01000013">
    <property type="protein sequence ID" value="KRR29786.1"/>
    <property type="molecule type" value="Genomic_DNA"/>
</dbReference>
<dbReference type="InterPro" id="IPR051262">
    <property type="entry name" value="SMP-30/CGR1_Lactonase"/>
</dbReference>
<dbReference type="Gene3D" id="2.120.10.30">
    <property type="entry name" value="TolB, C-terminal domain"/>
    <property type="match status" value="1"/>
</dbReference>
<dbReference type="Proteomes" id="UP000052023">
    <property type="component" value="Unassembled WGS sequence"/>
</dbReference>
<dbReference type="InterPro" id="IPR011042">
    <property type="entry name" value="6-blade_b-propeller_TolB-like"/>
</dbReference>
<evidence type="ECO:0000256" key="1">
    <source>
        <dbReference type="PIRSR" id="PIRSR605511-1"/>
    </source>
</evidence>
<feature type="binding site" evidence="2">
    <location>
        <position position="228"/>
    </location>
    <ligand>
        <name>a divalent metal cation</name>
        <dbReference type="ChEBI" id="CHEBI:60240"/>
    </ligand>
</feature>
<dbReference type="SUPFAM" id="SSF63829">
    <property type="entry name" value="Calcium-dependent phosphotriesterase"/>
    <property type="match status" value="1"/>
</dbReference>
<comment type="cofactor">
    <cofactor evidence="2">
        <name>Zn(2+)</name>
        <dbReference type="ChEBI" id="CHEBI:29105"/>
    </cofactor>
    <text evidence="2">Binds 1 divalent metal cation per subunit.</text>
</comment>
<keyword evidence="2" id="KW-0479">Metal-binding</keyword>
<organism evidence="4 5">
    <name type="scientific">Bradyrhizobium retamae</name>
    <dbReference type="NCBI Taxonomy" id="1300035"/>
    <lineage>
        <taxon>Bacteria</taxon>
        <taxon>Pseudomonadati</taxon>
        <taxon>Pseudomonadota</taxon>
        <taxon>Alphaproteobacteria</taxon>
        <taxon>Hyphomicrobiales</taxon>
        <taxon>Nitrobacteraceae</taxon>
        <taxon>Bradyrhizobium</taxon>
    </lineage>
</organism>
<gene>
    <name evidence="4" type="ORF">CQ13_15690</name>
</gene>
<dbReference type="InterPro" id="IPR013658">
    <property type="entry name" value="SGL"/>
</dbReference>
<dbReference type="OrthoDB" id="30052at2"/>
<feature type="binding site" evidence="2">
    <location>
        <position position="122"/>
    </location>
    <ligand>
        <name>substrate</name>
    </ligand>
</feature>
<accession>A0A0R3NCL1</accession>
<dbReference type="AlphaFoldDB" id="A0A0R3NCL1"/>
<name>A0A0R3NCL1_9BRAD</name>
<evidence type="ECO:0000313" key="4">
    <source>
        <dbReference type="EMBL" id="KRR29786.1"/>
    </source>
</evidence>
<proteinExistence type="predicted"/>
<evidence type="ECO:0000256" key="2">
    <source>
        <dbReference type="PIRSR" id="PIRSR605511-2"/>
    </source>
</evidence>
<evidence type="ECO:0000313" key="5">
    <source>
        <dbReference type="Proteomes" id="UP000052023"/>
    </source>
</evidence>
<dbReference type="PRINTS" id="PR01790">
    <property type="entry name" value="SMP30FAMILY"/>
</dbReference>
<dbReference type="PANTHER" id="PTHR47572">
    <property type="entry name" value="LIPOPROTEIN-RELATED"/>
    <property type="match status" value="1"/>
</dbReference>
<feature type="binding site" evidence="2">
    <location>
        <position position="171"/>
    </location>
    <ligand>
        <name>a divalent metal cation</name>
        <dbReference type="ChEBI" id="CHEBI:60240"/>
    </ligand>
</feature>
<feature type="active site" description="Proton donor/acceptor" evidence="1">
    <location>
        <position position="228"/>
    </location>
</feature>
<feature type="domain" description="SMP-30/Gluconolactonase/LRE-like region" evidence="3">
    <location>
        <begin position="13"/>
        <end position="285"/>
    </location>
</feature>
<dbReference type="RefSeq" id="WP_057841815.1">
    <property type="nucleotide sequence ID" value="NZ_LLYA01000013.1"/>
</dbReference>
<keyword evidence="5" id="KW-1185">Reference proteome</keyword>
<comment type="caution">
    <text evidence="4">The sequence shown here is derived from an EMBL/GenBank/DDBJ whole genome shotgun (WGS) entry which is preliminary data.</text>
</comment>
<keyword evidence="2" id="KW-0862">Zinc</keyword>
<dbReference type="InterPro" id="IPR005511">
    <property type="entry name" value="SMP-30"/>
</dbReference>
<reference evidence="4 5" key="1">
    <citation type="submission" date="2014-03" db="EMBL/GenBank/DDBJ databases">
        <title>Bradyrhizobium valentinum sp. nov., isolated from effective nodules of Lupinus mariae-josephae, a lupine endemic of basic-lime soils in Eastern Spain.</title>
        <authorList>
            <person name="Duran D."/>
            <person name="Rey L."/>
            <person name="Navarro A."/>
            <person name="Busquets A."/>
            <person name="Imperial J."/>
            <person name="Ruiz-Argueso T."/>
        </authorList>
    </citation>
    <scope>NUCLEOTIDE SEQUENCE [LARGE SCALE GENOMIC DNA]</scope>
    <source>
        <strain evidence="4 5">Ro19</strain>
    </source>
</reference>